<evidence type="ECO:0000313" key="1">
    <source>
        <dbReference type="EMBL" id="GAA3681943.1"/>
    </source>
</evidence>
<sequence>MGAPLPGEVMVDIALSVVPEPEEGTASIIAIENLVPAFVGKGEVNLNCGECGFRVAEGLEQASQLQSLVLICPRCKSHLASRL</sequence>
<proteinExistence type="predicted"/>
<keyword evidence="2" id="KW-1185">Reference proteome</keyword>
<organism evidence="1 2">
    <name type="scientific">Arthrobacter ginkgonis</name>
    <dbReference type="NCBI Taxonomy" id="1630594"/>
    <lineage>
        <taxon>Bacteria</taxon>
        <taxon>Bacillati</taxon>
        <taxon>Actinomycetota</taxon>
        <taxon>Actinomycetes</taxon>
        <taxon>Micrococcales</taxon>
        <taxon>Micrococcaceae</taxon>
        <taxon>Arthrobacter</taxon>
    </lineage>
</organism>
<protein>
    <submittedName>
        <fullName evidence="1">Uncharacterized protein</fullName>
    </submittedName>
</protein>
<dbReference type="Proteomes" id="UP001500752">
    <property type="component" value="Unassembled WGS sequence"/>
</dbReference>
<evidence type="ECO:0000313" key="2">
    <source>
        <dbReference type="Proteomes" id="UP001500752"/>
    </source>
</evidence>
<accession>A0ABP7C8J8</accession>
<dbReference type="EMBL" id="BAABEO010000012">
    <property type="protein sequence ID" value="GAA3681943.1"/>
    <property type="molecule type" value="Genomic_DNA"/>
</dbReference>
<reference evidence="2" key="1">
    <citation type="journal article" date="2019" name="Int. J. Syst. Evol. Microbiol.">
        <title>The Global Catalogue of Microorganisms (GCM) 10K type strain sequencing project: providing services to taxonomists for standard genome sequencing and annotation.</title>
        <authorList>
            <consortium name="The Broad Institute Genomics Platform"/>
            <consortium name="The Broad Institute Genome Sequencing Center for Infectious Disease"/>
            <person name="Wu L."/>
            <person name="Ma J."/>
        </authorList>
    </citation>
    <scope>NUCLEOTIDE SEQUENCE [LARGE SCALE GENOMIC DNA]</scope>
    <source>
        <strain evidence="2">JCM 30742</strain>
    </source>
</reference>
<name>A0ABP7C8J8_9MICC</name>
<gene>
    <name evidence="1" type="ORF">GCM10023081_20050</name>
</gene>
<comment type="caution">
    <text evidence="1">The sequence shown here is derived from an EMBL/GenBank/DDBJ whole genome shotgun (WGS) entry which is preliminary data.</text>
</comment>